<dbReference type="Proteomes" id="UP000010473">
    <property type="component" value="Chromosome"/>
</dbReference>
<name>K9XN06_STAC7</name>
<evidence type="ECO:0000313" key="2">
    <source>
        <dbReference type="Proteomes" id="UP000010473"/>
    </source>
</evidence>
<reference evidence="2" key="1">
    <citation type="journal article" date="2013" name="Proc. Natl. Acad. Sci. U.S.A.">
        <title>Improving the coverage of the cyanobacterial phylum using diversity-driven genome sequencing.</title>
        <authorList>
            <person name="Shih P.M."/>
            <person name="Wu D."/>
            <person name="Latifi A."/>
            <person name="Axen S.D."/>
            <person name="Fewer D.P."/>
            <person name="Talla E."/>
            <person name="Calteau A."/>
            <person name="Cai F."/>
            <person name="Tandeau de Marsac N."/>
            <person name="Rippka R."/>
            <person name="Herdman M."/>
            <person name="Sivonen K."/>
            <person name="Coursin T."/>
            <person name="Laurent T."/>
            <person name="Goodwin L."/>
            <person name="Nolan M."/>
            <person name="Davenport K.W."/>
            <person name="Han C.S."/>
            <person name="Rubin E.M."/>
            <person name="Eisen J.A."/>
            <person name="Woyke T."/>
            <person name="Gugger M."/>
            <person name="Kerfeld C.A."/>
        </authorList>
    </citation>
    <scope>NUCLEOTIDE SEQUENCE [LARGE SCALE GENOMIC DNA]</scope>
    <source>
        <strain evidence="2">ATCC 29371 / PCC 7437</strain>
    </source>
</reference>
<organism evidence="1 2">
    <name type="scientific">Stanieria cyanosphaera (strain ATCC 29371 / PCC 7437)</name>
    <dbReference type="NCBI Taxonomy" id="111780"/>
    <lineage>
        <taxon>Bacteria</taxon>
        <taxon>Bacillati</taxon>
        <taxon>Cyanobacteriota</taxon>
        <taxon>Cyanophyceae</taxon>
        <taxon>Pleurocapsales</taxon>
        <taxon>Dermocarpellaceae</taxon>
        <taxon>Stanieria</taxon>
    </lineage>
</organism>
<dbReference type="KEGG" id="scs:Sta7437_0290"/>
<sequence length="77" mass="9280">MILNERQYGITKTKIKEFEQAQAKLINSPVPENRNEQLRHKAYLDTINNQLEVLRREIQEYEELKKGDIKIRNRNRA</sequence>
<accession>K9XN06</accession>
<dbReference type="AlphaFoldDB" id="K9XN06"/>
<proteinExistence type="predicted"/>
<keyword evidence="2" id="KW-1185">Reference proteome</keyword>
<gene>
    <name evidence="1" type="ordered locus">Sta7437_0290</name>
</gene>
<protein>
    <submittedName>
        <fullName evidence="1">Helix-turn-helix domain protein</fullName>
    </submittedName>
</protein>
<dbReference type="SUPFAM" id="SSF116734">
    <property type="entry name" value="DNA methylase specificity domain"/>
    <property type="match status" value="1"/>
</dbReference>
<dbReference type="EMBL" id="CP003653">
    <property type="protein sequence ID" value="AFZ33903.1"/>
    <property type="molecule type" value="Genomic_DNA"/>
</dbReference>
<evidence type="ECO:0000313" key="1">
    <source>
        <dbReference type="EMBL" id="AFZ33903.1"/>
    </source>
</evidence>
<dbReference type="HOGENOM" id="CLU_2636295_0_0_3"/>
<dbReference type="RefSeq" id="WP_015191576.1">
    <property type="nucleotide sequence ID" value="NC_019748.1"/>
</dbReference>